<organism evidence="2 3">
    <name type="scientific">Bacillus salacetis</name>
    <dbReference type="NCBI Taxonomy" id="2315464"/>
    <lineage>
        <taxon>Bacteria</taxon>
        <taxon>Bacillati</taxon>
        <taxon>Bacillota</taxon>
        <taxon>Bacilli</taxon>
        <taxon>Bacillales</taxon>
        <taxon>Bacillaceae</taxon>
        <taxon>Bacillus</taxon>
    </lineage>
</organism>
<keyword evidence="1" id="KW-0472">Membrane</keyword>
<dbReference type="Proteomes" id="UP000265801">
    <property type="component" value="Unassembled WGS sequence"/>
</dbReference>
<protein>
    <submittedName>
        <fullName evidence="2">Uncharacterized protein</fullName>
    </submittedName>
</protein>
<keyword evidence="1" id="KW-0812">Transmembrane</keyword>
<keyword evidence="3" id="KW-1185">Reference proteome</keyword>
<accession>A0A3A1QXH8</accession>
<keyword evidence="1" id="KW-1133">Transmembrane helix</keyword>
<name>A0A3A1QXH8_9BACI</name>
<dbReference type="AlphaFoldDB" id="A0A3A1QXH8"/>
<evidence type="ECO:0000256" key="1">
    <source>
        <dbReference type="SAM" id="Phobius"/>
    </source>
</evidence>
<dbReference type="EMBL" id="QXIR01000020">
    <property type="protein sequence ID" value="RIW31833.1"/>
    <property type="molecule type" value="Genomic_DNA"/>
</dbReference>
<proteinExistence type="predicted"/>
<dbReference type="OrthoDB" id="2871352at2"/>
<sequence length="285" mass="32597">MKEMPKMKMIASAVFVLLLMFQSAVLAARSYDVYLVYGWIFFINNYLLIFLLLFLLPWNNVYVKWGVRGCALALIVANTTFFYYFGNTNVLVSKPASGEHALILKEYKNLRYETISLKPFIPLFGRATDVLEGSADFKAIENSQYKVEWVSGDTAVLSYRPDKGTSLAQTIFNFRGSDYVRYQYVLVSLTGKWKEEDNPENYFIYDQGEIVYANNGELYYYGEEETEQQGIFSLIVNGNESKPSFTIVLNDDAEYEESGLLEEGSTITISPVSLDEEEGKVYHKN</sequence>
<dbReference type="RefSeq" id="WP_119547873.1">
    <property type="nucleotide sequence ID" value="NZ_QXIR01000020.1"/>
</dbReference>
<feature type="transmembrane region" description="Helical" evidence="1">
    <location>
        <begin position="37"/>
        <end position="58"/>
    </location>
</feature>
<feature type="transmembrane region" description="Helical" evidence="1">
    <location>
        <begin position="65"/>
        <end position="85"/>
    </location>
</feature>
<comment type="caution">
    <text evidence="2">The sequence shown here is derived from an EMBL/GenBank/DDBJ whole genome shotgun (WGS) entry which is preliminary data.</text>
</comment>
<gene>
    <name evidence="2" type="ORF">D3H55_14500</name>
</gene>
<evidence type="ECO:0000313" key="3">
    <source>
        <dbReference type="Proteomes" id="UP000265801"/>
    </source>
</evidence>
<evidence type="ECO:0000313" key="2">
    <source>
        <dbReference type="EMBL" id="RIW31833.1"/>
    </source>
</evidence>
<reference evidence="2 3" key="1">
    <citation type="submission" date="2018-09" db="EMBL/GenBank/DDBJ databases">
        <title>Bacillus saliacetes sp. nov., isolated from Thai shrimp paste (Ka-pi).</title>
        <authorList>
            <person name="Daroonpunt R."/>
            <person name="Tanasupawat S."/>
            <person name="Yiamsombut S."/>
        </authorList>
    </citation>
    <scope>NUCLEOTIDE SEQUENCE [LARGE SCALE GENOMIC DNA]</scope>
    <source>
        <strain evidence="2 3">SKP7-4</strain>
    </source>
</reference>